<dbReference type="RefSeq" id="WP_305994377.1">
    <property type="nucleotide sequence ID" value="NZ_JAVAMP010000024.1"/>
</dbReference>
<dbReference type="EMBL" id="JAVAMP010000024">
    <property type="protein sequence ID" value="MDP5277075.1"/>
    <property type="molecule type" value="Genomic_DNA"/>
</dbReference>
<comment type="caution">
    <text evidence="1">The sequence shown here is derived from an EMBL/GenBank/DDBJ whole genome shotgun (WGS) entry which is preliminary data.</text>
</comment>
<evidence type="ECO:0000313" key="2">
    <source>
        <dbReference type="Proteomes" id="UP001231941"/>
    </source>
</evidence>
<proteinExistence type="predicted"/>
<accession>A0ABT9J623</accession>
<dbReference type="Proteomes" id="UP001231941">
    <property type="component" value="Unassembled WGS sequence"/>
</dbReference>
<keyword evidence="2" id="KW-1185">Reference proteome</keyword>
<dbReference type="Pfam" id="PF09855">
    <property type="entry name" value="Zn_ribbon_13"/>
    <property type="match status" value="1"/>
</dbReference>
<gene>
    <name evidence="1" type="ORF">Q5Y73_23545</name>
</gene>
<organism evidence="1 2">
    <name type="scientific">Chengkuizengella axinellae</name>
    <dbReference type="NCBI Taxonomy" id="3064388"/>
    <lineage>
        <taxon>Bacteria</taxon>
        <taxon>Bacillati</taxon>
        <taxon>Bacillota</taxon>
        <taxon>Bacilli</taxon>
        <taxon>Bacillales</taxon>
        <taxon>Paenibacillaceae</taxon>
        <taxon>Chengkuizengella</taxon>
    </lineage>
</organism>
<reference evidence="1 2" key="1">
    <citation type="submission" date="2023-08" db="EMBL/GenBank/DDBJ databases">
        <authorList>
            <person name="Park J.-S."/>
        </authorList>
    </citation>
    <scope>NUCLEOTIDE SEQUENCE [LARGE SCALE GENOMIC DNA]</scope>
    <source>
        <strain evidence="1 2">2205SS18-9</strain>
    </source>
</reference>
<evidence type="ECO:0000313" key="1">
    <source>
        <dbReference type="EMBL" id="MDP5277075.1"/>
    </source>
</evidence>
<name>A0ABT9J623_9BACL</name>
<protein>
    <submittedName>
        <fullName evidence="1">Zinc ribbon domain-containing protein</fullName>
    </submittedName>
</protein>
<dbReference type="InterPro" id="IPR018652">
    <property type="entry name" value="DUF2082_NA-bd_Znr"/>
</dbReference>
<sequence>MSAETVIQRNFKCTKCSGNQCRTKEVAMTGTGLSKMFDIQHNRFLFVSCEGCGFVEVYNPAILNNKSSGQLGNIMDILFG</sequence>